<comment type="caution">
    <text evidence="2">The sequence shown here is derived from an EMBL/GenBank/DDBJ whole genome shotgun (WGS) entry which is preliminary data.</text>
</comment>
<proteinExistence type="predicted"/>
<keyword evidence="1" id="KW-0812">Transmembrane</keyword>
<feature type="transmembrane region" description="Helical" evidence="1">
    <location>
        <begin position="12"/>
        <end position="33"/>
    </location>
</feature>
<keyword evidence="1" id="KW-1133">Transmembrane helix</keyword>
<dbReference type="Pfam" id="PF09900">
    <property type="entry name" value="DUF2127"/>
    <property type="match status" value="1"/>
</dbReference>
<dbReference type="RefSeq" id="WP_007104887.1">
    <property type="nucleotide sequence ID" value="NZ_BAER01000047.1"/>
</dbReference>
<reference evidence="3" key="1">
    <citation type="journal article" date="2014" name="Environ. Microbiol.">
        <title>Comparative genomics of the marine bacterial genus Glaciecola reveals the high degree of genomic diversity and genomic characteristic for cold adaptation.</title>
        <authorList>
            <person name="Qin Q.L."/>
            <person name="Xie B.B."/>
            <person name="Yu Y."/>
            <person name="Shu Y.L."/>
            <person name="Rong J.C."/>
            <person name="Zhang Y.J."/>
            <person name="Zhao D.L."/>
            <person name="Chen X.L."/>
            <person name="Zhang X.Y."/>
            <person name="Chen B."/>
            <person name="Zhou B.C."/>
            <person name="Zhang Y.Z."/>
        </authorList>
    </citation>
    <scope>NUCLEOTIDE SEQUENCE [LARGE SCALE GENOMIC DNA]</scope>
    <source>
        <strain evidence="3">LMG 21857</strain>
    </source>
</reference>
<dbReference type="Proteomes" id="UP000006322">
    <property type="component" value="Unassembled WGS sequence"/>
</dbReference>
<sequence length="154" mass="17048">MTSSENGLKAIATLEAFKGLLSLLVAVGIHMLAGRNLQQVAESIVSHAHLNPGGHLPSIFIHAASTFPDSRMSLFALGALAYSLIRLVEAYGLWRGLVWTEWFALVSGAIYIPFEIYEILFHTSIIGVAVFMLNIVVVWYMARLLLNKRKKTHI</sequence>
<gene>
    <name evidence="2" type="ORF">GPLA_2199</name>
</gene>
<feature type="transmembrane region" description="Helical" evidence="1">
    <location>
        <begin position="96"/>
        <end position="114"/>
    </location>
</feature>
<keyword evidence="1" id="KW-0472">Membrane</keyword>
<organism evidence="2 3">
    <name type="scientific">Paraglaciecola polaris LMG 21857</name>
    <dbReference type="NCBI Taxonomy" id="1129793"/>
    <lineage>
        <taxon>Bacteria</taxon>
        <taxon>Pseudomonadati</taxon>
        <taxon>Pseudomonadota</taxon>
        <taxon>Gammaproteobacteria</taxon>
        <taxon>Alteromonadales</taxon>
        <taxon>Alteromonadaceae</taxon>
        <taxon>Paraglaciecola</taxon>
    </lineage>
</organism>
<dbReference type="AlphaFoldDB" id="K6YK66"/>
<feature type="transmembrane region" description="Helical" evidence="1">
    <location>
        <begin position="120"/>
        <end position="142"/>
    </location>
</feature>
<dbReference type="EMBL" id="BAER01000047">
    <property type="protein sequence ID" value="GAC33104.1"/>
    <property type="molecule type" value="Genomic_DNA"/>
</dbReference>
<evidence type="ECO:0000313" key="3">
    <source>
        <dbReference type="Proteomes" id="UP000006322"/>
    </source>
</evidence>
<accession>K6YK66</accession>
<name>K6YK66_9ALTE</name>
<protein>
    <submittedName>
        <fullName evidence="2">Membrane protein</fullName>
    </submittedName>
</protein>
<dbReference type="InterPro" id="IPR021125">
    <property type="entry name" value="DUF2127"/>
</dbReference>
<evidence type="ECO:0000256" key="1">
    <source>
        <dbReference type="SAM" id="Phobius"/>
    </source>
</evidence>
<keyword evidence="3" id="KW-1185">Reference proteome</keyword>
<dbReference type="OrthoDB" id="121772at2"/>
<evidence type="ECO:0000313" key="2">
    <source>
        <dbReference type="EMBL" id="GAC33104.1"/>
    </source>
</evidence>